<feature type="region of interest" description="Disordered" evidence="1">
    <location>
        <begin position="44"/>
        <end position="63"/>
    </location>
</feature>
<evidence type="ECO:0000313" key="2">
    <source>
        <dbReference type="EMBL" id="SPQ23398.1"/>
    </source>
</evidence>
<sequence length="63" mass="6678">MALCVLGQELVLQIREFDVQVFVQEQVGRLDVAVEGAMGVDPADGLGGLTAPGQPQREGERLA</sequence>
<protein>
    <submittedName>
        <fullName evidence="2">13f25ac6-6aed-46cb-af22-520ed2f74462</fullName>
    </submittedName>
</protein>
<name>A0A3S4EZX2_9PEZI</name>
<dbReference type="AlphaFoldDB" id="A0A3S4EZX2"/>
<gene>
    <name evidence="2" type="ORF">TT172_LOCUS5817</name>
</gene>
<proteinExistence type="predicted"/>
<dbReference type="Proteomes" id="UP000289323">
    <property type="component" value="Unassembled WGS sequence"/>
</dbReference>
<evidence type="ECO:0000256" key="1">
    <source>
        <dbReference type="SAM" id="MobiDB-lite"/>
    </source>
</evidence>
<evidence type="ECO:0000313" key="3">
    <source>
        <dbReference type="Proteomes" id="UP000289323"/>
    </source>
</evidence>
<organism evidence="2 3">
    <name type="scientific">Thermothielavioides terrestris</name>
    <dbReference type="NCBI Taxonomy" id="2587410"/>
    <lineage>
        <taxon>Eukaryota</taxon>
        <taxon>Fungi</taxon>
        <taxon>Dikarya</taxon>
        <taxon>Ascomycota</taxon>
        <taxon>Pezizomycotina</taxon>
        <taxon>Sordariomycetes</taxon>
        <taxon>Sordariomycetidae</taxon>
        <taxon>Sordariales</taxon>
        <taxon>Chaetomiaceae</taxon>
        <taxon>Thermothielavioides</taxon>
    </lineage>
</organism>
<accession>A0A3S4EZX2</accession>
<dbReference type="EMBL" id="OUUZ01000010">
    <property type="protein sequence ID" value="SPQ23398.1"/>
    <property type="molecule type" value="Genomic_DNA"/>
</dbReference>
<reference evidence="2 3" key="1">
    <citation type="submission" date="2018-04" db="EMBL/GenBank/DDBJ databases">
        <authorList>
            <person name="Huttner S."/>
            <person name="Dainat J."/>
        </authorList>
    </citation>
    <scope>NUCLEOTIDE SEQUENCE [LARGE SCALE GENOMIC DNA]</scope>
</reference>